<feature type="region of interest" description="Disordered" evidence="1">
    <location>
        <begin position="1"/>
        <end position="94"/>
    </location>
</feature>
<keyword evidence="3" id="KW-1185">Reference proteome</keyword>
<comment type="caution">
    <text evidence="2">The sequence shown here is derived from an EMBL/GenBank/DDBJ whole genome shotgun (WGS) entry which is preliminary data.</text>
</comment>
<proteinExistence type="predicted"/>
<feature type="compositionally biased region" description="Low complexity" evidence="1">
    <location>
        <begin position="174"/>
        <end position="192"/>
    </location>
</feature>
<protein>
    <submittedName>
        <fullName evidence="2">Uncharacterized protein</fullName>
    </submittedName>
</protein>
<reference evidence="2 3" key="1">
    <citation type="journal article" date="2013" name="PLoS ONE">
        <title>Predicting the Proteins of Angomonas deanei, Strigomonas culicis and Their Respective Endosymbionts Reveals New Aspects of the Trypanosomatidae Family.</title>
        <authorList>
            <person name="Motta M.C."/>
            <person name="Martins A.C."/>
            <person name="de Souza S.S."/>
            <person name="Catta-Preta C.M."/>
            <person name="Silva R."/>
            <person name="Klein C.C."/>
            <person name="de Almeida L.G."/>
            <person name="de Lima Cunha O."/>
            <person name="Ciapina L.P."/>
            <person name="Brocchi M."/>
            <person name="Colabardini A.C."/>
            <person name="de Araujo Lima B."/>
            <person name="Machado C.R."/>
            <person name="de Almeida Soares C.M."/>
            <person name="Probst C.M."/>
            <person name="de Menezes C.B."/>
            <person name="Thompson C.E."/>
            <person name="Bartholomeu D.C."/>
            <person name="Gradia D.F."/>
            <person name="Pavoni D.P."/>
            <person name="Grisard E.C."/>
            <person name="Fantinatti-Garboggini F."/>
            <person name="Marchini F.K."/>
            <person name="Rodrigues-Luiz G.F."/>
            <person name="Wagner G."/>
            <person name="Goldman G.H."/>
            <person name="Fietto J.L."/>
            <person name="Elias M.C."/>
            <person name="Goldman M.H."/>
            <person name="Sagot M.F."/>
            <person name="Pereira M."/>
            <person name="Stoco P.H."/>
            <person name="de Mendonca-Neto R.P."/>
            <person name="Teixeira S.M."/>
            <person name="Maciel T.E."/>
            <person name="de Oliveira Mendes T.A."/>
            <person name="Urmenyi T.P."/>
            <person name="de Souza W."/>
            <person name="Schenkman S."/>
            <person name="de Vasconcelos A.T."/>
        </authorList>
    </citation>
    <scope>NUCLEOTIDE SEQUENCE [LARGE SCALE GENOMIC DNA]</scope>
</reference>
<dbReference type="OrthoDB" id="267997at2759"/>
<accession>S9TJL6</accession>
<feature type="compositionally biased region" description="Basic and acidic residues" evidence="1">
    <location>
        <begin position="7"/>
        <end position="18"/>
    </location>
</feature>
<evidence type="ECO:0000256" key="1">
    <source>
        <dbReference type="SAM" id="MobiDB-lite"/>
    </source>
</evidence>
<feature type="compositionally biased region" description="Basic and acidic residues" evidence="1">
    <location>
        <begin position="196"/>
        <end position="211"/>
    </location>
</feature>
<dbReference type="EMBL" id="ATMH01010723">
    <property type="protein sequence ID" value="EPY17024.1"/>
    <property type="molecule type" value="Genomic_DNA"/>
</dbReference>
<dbReference type="AlphaFoldDB" id="S9TJL6"/>
<feature type="compositionally biased region" description="Basic and acidic residues" evidence="1">
    <location>
        <begin position="30"/>
        <end position="49"/>
    </location>
</feature>
<feature type="region of interest" description="Disordered" evidence="1">
    <location>
        <begin position="123"/>
        <end position="229"/>
    </location>
</feature>
<feature type="compositionally biased region" description="Basic and acidic residues" evidence="1">
    <location>
        <begin position="131"/>
        <end position="149"/>
    </location>
</feature>
<dbReference type="Proteomes" id="UP000015354">
    <property type="component" value="Unassembled WGS sequence"/>
</dbReference>
<organism evidence="2 3">
    <name type="scientific">Strigomonas culicis</name>
    <dbReference type="NCBI Taxonomy" id="28005"/>
    <lineage>
        <taxon>Eukaryota</taxon>
        <taxon>Discoba</taxon>
        <taxon>Euglenozoa</taxon>
        <taxon>Kinetoplastea</taxon>
        <taxon>Metakinetoplastina</taxon>
        <taxon>Trypanosomatida</taxon>
        <taxon>Trypanosomatidae</taxon>
        <taxon>Strigomonadinae</taxon>
        <taxon>Strigomonas</taxon>
    </lineage>
</organism>
<evidence type="ECO:0000313" key="3">
    <source>
        <dbReference type="Proteomes" id="UP000015354"/>
    </source>
</evidence>
<sequence>MLVDKVAMSDEQRKKFDVIEVGDPSPQVIKRKDMADERRDDKERDKGDKFVVGGNRRSGPRDNVPDNKRGNTMSMNERFAPPPRAVRGGGNRNHETFEEGVKYELAQNAAHRKQLNDTIAMESGKAGAAAERAEALSAHRKEDTHKSEELDNLMAGMETDRVANAGRSRFFDTASAAHPVSSPPATGSSGAGNLRTEWKAADSSIWRDTRPARSRPSAARRSPPSPPRG</sequence>
<feature type="compositionally biased region" description="Basic and acidic residues" evidence="1">
    <location>
        <begin position="59"/>
        <end position="69"/>
    </location>
</feature>
<gene>
    <name evidence="2" type="ORF">STCU_10858</name>
</gene>
<evidence type="ECO:0000313" key="2">
    <source>
        <dbReference type="EMBL" id="EPY17024.1"/>
    </source>
</evidence>
<name>S9TJL6_9TRYP</name>